<dbReference type="SUPFAM" id="SSF103481">
    <property type="entry name" value="Multidrug resistance efflux transporter EmrE"/>
    <property type="match status" value="2"/>
</dbReference>
<evidence type="ECO:0000313" key="4">
    <source>
        <dbReference type="EMBL" id="CUH73410.1"/>
    </source>
</evidence>
<feature type="transmembrane region" description="Helical" evidence="1">
    <location>
        <begin position="71"/>
        <end position="93"/>
    </location>
</feature>
<dbReference type="Pfam" id="PF00892">
    <property type="entry name" value="EamA"/>
    <property type="match status" value="1"/>
</dbReference>
<dbReference type="Proteomes" id="UP000051086">
    <property type="component" value="Unassembled WGS sequence"/>
</dbReference>
<feature type="transmembrane region" description="Helical" evidence="1">
    <location>
        <begin position="39"/>
        <end position="59"/>
    </location>
</feature>
<feature type="transmembrane region" description="Helical" evidence="1">
    <location>
        <begin position="124"/>
        <end position="143"/>
    </location>
</feature>
<keyword evidence="1" id="KW-0812">Transmembrane</keyword>
<protein>
    <submittedName>
        <fullName evidence="4">Phosphonate utilization associated putative membrane protein</fullName>
    </submittedName>
</protein>
<evidence type="ECO:0000313" key="6">
    <source>
        <dbReference type="Proteomes" id="UP000051887"/>
    </source>
</evidence>
<proteinExistence type="predicted"/>
<dbReference type="InterPro" id="IPR037185">
    <property type="entry name" value="EmrE-like"/>
</dbReference>
<dbReference type="GO" id="GO:0016020">
    <property type="term" value="C:membrane"/>
    <property type="evidence" value="ECO:0007669"/>
    <property type="project" value="InterPro"/>
</dbReference>
<dbReference type="PANTHER" id="PTHR22911">
    <property type="entry name" value="ACYL-MALONYL CONDENSING ENZYME-RELATED"/>
    <property type="match status" value="1"/>
</dbReference>
<keyword evidence="1" id="KW-0472">Membrane</keyword>
<feature type="transmembrane region" description="Helical" evidence="1">
    <location>
        <begin position="226"/>
        <end position="247"/>
    </location>
</feature>
<feature type="transmembrane region" description="Helical" evidence="1">
    <location>
        <begin position="189"/>
        <end position="214"/>
    </location>
</feature>
<dbReference type="AlphaFoldDB" id="A0A0P1FWQ9"/>
<reference evidence="4 6" key="2">
    <citation type="submission" date="2015-09" db="EMBL/GenBank/DDBJ databases">
        <authorList>
            <consortium name="Swine Surveillance"/>
        </authorList>
    </citation>
    <scope>NUCLEOTIDE SEQUENCE [LARGE SCALE GENOMIC DNA]</scope>
    <source>
        <strain evidence="4 6">5120</strain>
    </source>
</reference>
<keyword evidence="1" id="KW-1133">Transmembrane helix</keyword>
<reference evidence="3 5" key="1">
    <citation type="submission" date="2015-09" db="EMBL/GenBank/DDBJ databases">
        <authorList>
            <person name="Rodrigo-Torres L."/>
            <person name="Arahal D.R."/>
        </authorList>
    </citation>
    <scope>NUCLEOTIDE SEQUENCE [LARGE SCALE GENOMIC DNA]</scope>
    <source>
        <strain evidence="3 5">CECT 5118</strain>
    </source>
</reference>
<evidence type="ECO:0000313" key="5">
    <source>
        <dbReference type="Proteomes" id="UP000051086"/>
    </source>
</evidence>
<keyword evidence="5" id="KW-1185">Reference proteome</keyword>
<dbReference type="Gene3D" id="1.10.3730.20">
    <property type="match status" value="1"/>
</dbReference>
<gene>
    <name evidence="3" type="ORF">TL5118_02540</name>
    <name evidence="4" type="ORF">TL5120_03219</name>
</gene>
<evidence type="ECO:0000313" key="3">
    <source>
        <dbReference type="EMBL" id="CUH68246.1"/>
    </source>
</evidence>
<sequence>MDNTLWIFVAVAAAGFQTLRFMLQKSLSMGTLSAGGATLARFLFSAPFVAALALGYLSYSGAGWPALGNRFLTFALVGALAQILATWCVVALFQHRNFAVGITFKKTEVVQTALVGFLVLGDRISFGGLLAILIGLLGVLVLSDRPEGGAGLKRFLNIGAGLGLLSGAFFAVSAVGYRGATLEVGSDDPLMRALISLMVVTASQSVGLGSYLIWREPGEVGRVLASWRSSIWMGLASLGGSLGWFVAFTLQNAAYVFAVGQVEVIFSILISVLVFKEQISRREGAGIALITASVLTLVLFL</sequence>
<dbReference type="PANTHER" id="PTHR22911:SF137">
    <property type="entry name" value="SOLUTE CARRIER FAMILY 35 MEMBER G2-RELATED"/>
    <property type="match status" value="1"/>
</dbReference>
<name>A0A0P1FWQ9_9RHOB</name>
<feature type="transmembrane region" description="Helical" evidence="1">
    <location>
        <begin position="253"/>
        <end position="275"/>
    </location>
</feature>
<accession>A0A0P1FWQ9</accession>
<evidence type="ECO:0000256" key="1">
    <source>
        <dbReference type="SAM" id="Phobius"/>
    </source>
</evidence>
<dbReference type="EMBL" id="CYSC01000040">
    <property type="protein sequence ID" value="CUH73410.1"/>
    <property type="molecule type" value="Genomic_DNA"/>
</dbReference>
<dbReference type="InterPro" id="IPR000620">
    <property type="entry name" value="EamA_dom"/>
</dbReference>
<organism evidence="4 6">
    <name type="scientific">Thalassovita autumnalis</name>
    <dbReference type="NCBI Taxonomy" id="2072972"/>
    <lineage>
        <taxon>Bacteria</taxon>
        <taxon>Pseudomonadati</taxon>
        <taxon>Pseudomonadota</taxon>
        <taxon>Alphaproteobacteria</taxon>
        <taxon>Rhodobacterales</taxon>
        <taxon>Roseobacteraceae</taxon>
        <taxon>Thalassovita</taxon>
    </lineage>
</organism>
<dbReference type="EMBL" id="CYSB01000030">
    <property type="protein sequence ID" value="CUH68246.1"/>
    <property type="molecule type" value="Genomic_DNA"/>
</dbReference>
<evidence type="ECO:0000259" key="2">
    <source>
        <dbReference type="Pfam" id="PF00892"/>
    </source>
</evidence>
<dbReference type="Proteomes" id="UP000051887">
    <property type="component" value="Unassembled WGS sequence"/>
</dbReference>
<feature type="domain" description="EamA" evidence="2">
    <location>
        <begin position="158"/>
        <end position="298"/>
    </location>
</feature>
<feature type="transmembrane region" description="Helical" evidence="1">
    <location>
        <begin position="155"/>
        <end position="177"/>
    </location>
</feature>